<gene>
    <name evidence="2" type="ORF">ERS852573_00501</name>
</gene>
<evidence type="ECO:0000313" key="3">
    <source>
        <dbReference type="Proteomes" id="UP000095597"/>
    </source>
</evidence>
<protein>
    <submittedName>
        <fullName evidence="2">Uncharacterized protein</fullName>
    </submittedName>
</protein>
<dbReference type="RefSeq" id="WP_055213607.1">
    <property type="nucleotide sequence ID" value="NZ_CYXO01000002.1"/>
</dbReference>
<organism evidence="2 3">
    <name type="scientific">Dorea longicatena</name>
    <dbReference type="NCBI Taxonomy" id="88431"/>
    <lineage>
        <taxon>Bacteria</taxon>
        <taxon>Bacillati</taxon>
        <taxon>Bacillota</taxon>
        <taxon>Clostridia</taxon>
        <taxon>Lachnospirales</taxon>
        <taxon>Lachnospiraceae</taxon>
        <taxon>Dorea</taxon>
    </lineage>
</organism>
<dbReference type="AlphaFoldDB" id="A0A173RJC9"/>
<keyword evidence="1" id="KW-0472">Membrane</keyword>
<evidence type="ECO:0000256" key="1">
    <source>
        <dbReference type="SAM" id="Phobius"/>
    </source>
</evidence>
<feature type="transmembrane region" description="Helical" evidence="1">
    <location>
        <begin position="43"/>
        <end position="63"/>
    </location>
</feature>
<feature type="transmembrane region" description="Helical" evidence="1">
    <location>
        <begin position="12"/>
        <end position="31"/>
    </location>
</feature>
<sequence>MAELFGVLQPAVKFIGVAIAIFGVVQLGMVLKDGLGGGGQLGGALGFMIAGFLIAACASMVSLPK</sequence>
<dbReference type="Proteomes" id="UP000095597">
    <property type="component" value="Unassembled WGS sequence"/>
</dbReference>
<name>A0A173RJC9_9FIRM</name>
<evidence type="ECO:0000313" key="2">
    <source>
        <dbReference type="EMBL" id="CUM77816.1"/>
    </source>
</evidence>
<accession>A0A173RJC9</accession>
<keyword evidence="1" id="KW-0812">Transmembrane</keyword>
<proteinExistence type="predicted"/>
<dbReference type="EMBL" id="CYXO01000002">
    <property type="protein sequence ID" value="CUM77816.1"/>
    <property type="molecule type" value="Genomic_DNA"/>
</dbReference>
<reference evidence="2 3" key="1">
    <citation type="submission" date="2015-09" db="EMBL/GenBank/DDBJ databases">
        <authorList>
            <consortium name="Pathogen Informatics"/>
        </authorList>
    </citation>
    <scope>NUCLEOTIDE SEQUENCE [LARGE SCALE GENOMIC DNA]</scope>
    <source>
        <strain evidence="2 3">2789STDY5834961</strain>
    </source>
</reference>
<keyword evidence="1" id="KW-1133">Transmembrane helix</keyword>